<dbReference type="Gramene" id="Kaladp0015s0009.1.v1.1">
    <property type="protein sequence ID" value="Kaladp0015s0009.1.v1.1"/>
    <property type="gene ID" value="Kaladp0015s0009.v1.1"/>
</dbReference>
<evidence type="ECO:0000313" key="1">
    <source>
        <dbReference type="EnsemblPlants" id="Kaladp0015s0009.1.v1.1"/>
    </source>
</evidence>
<dbReference type="AlphaFoldDB" id="A0A7N0SZ18"/>
<evidence type="ECO:0000313" key="2">
    <source>
        <dbReference type="Proteomes" id="UP000594263"/>
    </source>
</evidence>
<dbReference type="Proteomes" id="UP000594263">
    <property type="component" value="Unplaced"/>
</dbReference>
<dbReference type="OMA" id="QWTARIK"/>
<name>A0A7N0SZ18_KALFE</name>
<proteinExistence type="predicted"/>
<sequence>MWRVMEAHPYSLCLIDDTFFFDEFDFPSPYRFLTRKSRSATSLLLGSDLYDLSERVSALESTVHRLVNATTAAAAAGKYSWTAEFNDHGIERKYQWTARIKGGNKKHVSNKKNYKWTSEIKGGGEHAPLRRYTLEVTNAASKPNPKTKRASRAVEIEEVNNPGALVIRQRYF</sequence>
<accession>A0A7N0SZ18</accession>
<dbReference type="EnsemblPlants" id="Kaladp0015s0009.1.v1.1">
    <property type="protein sequence ID" value="Kaladp0015s0009.1.v1.1"/>
    <property type="gene ID" value="Kaladp0015s0009.v1.1"/>
</dbReference>
<reference evidence="1" key="1">
    <citation type="submission" date="2021-01" db="UniProtKB">
        <authorList>
            <consortium name="EnsemblPlants"/>
        </authorList>
    </citation>
    <scope>IDENTIFICATION</scope>
</reference>
<protein>
    <submittedName>
        <fullName evidence="1">Uncharacterized protein</fullName>
    </submittedName>
</protein>
<organism evidence="1 2">
    <name type="scientific">Kalanchoe fedtschenkoi</name>
    <name type="common">Lavender scallops</name>
    <name type="synonym">South American air plant</name>
    <dbReference type="NCBI Taxonomy" id="63787"/>
    <lineage>
        <taxon>Eukaryota</taxon>
        <taxon>Viridiplantae</taxon>
        <taxon>Streptophyta</taxon>
        <taxon>Embryophyta</taxon>
        <taxon>Tracheophyta</taxon>
        <taxon>Spermatophyta</taxon>
        <taxon>Magnoliopsida</taxon>
        <taxon>eudicotyledons</taxon>
        <taxon>Gunneridae</taxon>
        <taxon>Pentapetalae</taxon>
        <taxon>Saxifragales</taxon>
        <taxon>Crassulaceae</taxon>
        <taxon>Kalanchoe</taxon>
    </lineage>
</organism>
<keyword evidence="2" id="KW-1185">Reference proteome</keyword>